<accession>A0A5M7C6M1</accession>
<organism evidence="1 2">
    <name type="scientific">Saccharopolyspora hirsuta</name>
    <dbReference type="NCBI Taxonomy" id="1837"/>
    <lineage>
        <taxon>Bacteria</taxon>
        <taxon>Bacillati</taxon>
        <taxon>Actinomycetota</taxon>
        <taxon>Actinomycetes</taxon>
        <taxon>Pseudonocardiales</taxon>
        <taxon>Pseudonocardiaceae</taxon>
        <taxon>Saccharopolyspora</taxon>
    </lineage>
</organism>
<protein>
    <submittedName>
        <fullName evidence="1">Uncharacterized protein</fullName>
    </submittedName>
</protein>
<gene>
    <name evidence="1" type="ORF">F1721_06995</name>
</gene>
<dbReference type="RefSeq" id="WP_150065736.1">
    <property type="nucleotide sequence ID" value="NZ_JBEPDJ010000003.1"/>
</dbReference>
<dbReference type="AlphaFoldDB" id="A0A5M7C6M1"/>
<dbReference type="OrthoDB" id="4234970at2"/>
<dbReference type="Proteomes" id="UP000323946">
    <property type="component" value="Unassembled WGS sequence"/>
</dbReference>
<reference evidence="1 2" key="1">
    <citation type="submission" date="2019-09" db="EMBL/GenBank/DDBJ databases">
        <title>Draft genome sequence of the thermophilic Saccharopolyspora hirsuta VKM Ac-666T.</title>
        <authorList>
            <person name="Lobastova T.G."/>
            <person name="Fokina V."/>
            <person name="Bragin E.Y."/>
            <person name="Shtratnikova V.Y."/>
            <person name="Starodumova I.P."/>
            <person name="Tarlachkov S.V."/>
            <person name="Donova M.V."/>
        </authorList>
    </citation>
    <scope>NUCLEOTIDE SEQUENCE [LARGE SCALE GENOMIC DNA]</scope>
    <source>
        <strain evidence="1 2">VKM Ac-666</strain>
    </source>
</reference>
<evidence type="ECO:0000313" key="2">
    <source>
        <dbReference type="Proteomes" id="UP000323946"/>
    </source>
</evidence>
<proteinExistence type="predicted"/>
<keyword evidence="2" id="KW-1185">Reference proteome</keyword>
<comment type="caution">
    <text evidence="1">The sequence shown here is derived from an EMBL/GenBank/DDBJ whole genome shotgun (WGS) entry which is preliminary data.</text>
</comment>
<name>A0A5M7C6M1_SACHI</name>
<dbReference type="EMBL" id="VWPH01000003">
    <property type="protein sequence ID" value="KAA5836077.1"/>
    <property type="molecule type" value="Genomic_DNA"/>
</dbReference>
<sequence>MTDFTEPTAYERSWLEVVRALDENPAIEVSYEHQGDVQLEATDASGSFDDLEDWEGISLDRSLCELNIRFAELGRQWQTAGPHAWVAGEFHLTPLALLVHEDPPSFESSLHSEAERRVGAELRVIDEGPVTGAGHFAAIRLQPGVGNPEVWYSDSHSRLWKMDLDYPGYLEALRITKGAYDWQHLFTEAPLGTEEYDRTPDRLADMLEALPEIFPDHDYEPLRARLAERLR</sequence>
<evidence type="ECO:0000313" key="1">
    <source>
        <dbReference type="EMBL" id="KAA5836077.1"/>
    </source>
</evidence>